<dbReference type="OrthoDB" id="6052157at2"/>
<evidence type="ECO:0000313" key="2">
    <source>
        <dbReference type="EMBL" id="KOE99613.1"/>
    </source>
</evidence>
<dbReference type="AlphaFoldDB" id="A0A0L8AB59"/>
<dbReference type="EMBL" id="AJLO02000017">
    <property type="protein sequence ID" value="KOE99613.1"/>
    <property type="molecule type" value="Genomic_DNA"/>
</dbReference>
<protein>
    <recommendedName>
        <fullName evidence="4">Transmembrane protein</fullName>
    </recommendedName>
</protein>
<dbReference type="GeneID" id="86935816"/>
<keyword evidence="1" id="KW-0732">Signal</keyword>
<gene>
    <name evidence="2" type="ORF">W7K_08665</name>
</gene>
<dbReference type="RefSeq" id="WP_010484419.1">
    <property type="nucleotide sequence ID" value="NZ_AJLO02000017.1"/>
</dbReference>
<feature type="chain" id="PRO_5005580147" description="Transmembrane protein" evidence="1">
    <location>
        <begin position="30"/>
        <end position="81"/>
    </location>
</feature>
<evidence type="ECO:0000256" key="1">
    <source>
        <dbReference type="SAM" id="SignalP"/>
    </source>
</evidence>
<evidence type="ECO:0000313" key="3">
    <source>
        <dbReference type="Proteomes" id="UP000036890"/>
    </source>
</evidence>
<dbReference type="Proteomes" id="UP000036890">
    <property type="component" value="Unassembled WGS sequence"/>
</dbReference>
<evidence type="ECO:0008006" key="4">
    <source>
        <dbReference type="Google" id="ProtNLM"/>
    </source>
</evidence>
<reference evidence="2 3" key="1">
    <citation type="journal article" date="2012" name="J. Bacteriol.">
        <title>Genome sequence of a novel nicotine-degrading strain, Pseudomonas geniculata N1.</title>
        <authorList>
            <person name="Tang H."/>
            <person name="Yu H."/>
            <person name="Tai C."/>
            <person name="Huang K."/>
            <person name="Liu Y."/>
            <person name="Wang L."/>
            <person name="Yao Y."/>
            <person name="Wu G."/>
            <person name="Xu P."/>
        </authorList>
    </citation>
    <scope>NUCLEOTIDE SEQUENCE [LARGE SCALE GENOMIC DNA]</scope>
    <source>
        <strain evidence="2 3">N1</strain>
    </source>
</reference>
<organism evidence="2 3">
    <name type="scientific">Stenotrophomonas geniculata N1</name>
    <dbReference type="NCBI Taxonomy" id="1167641"/>
    <lineage>
        <taxon>Bacteria</taxon>
        <taxon>Pseudomonadati</taxon>
        <taxon>Pseudomonadota</taxon>
        <taxon>Gammaproteobacteria</taxon>
        <taxon>Lysobacterales</taxon>
        <taxon>Lysobacteraceae</taxon>
        <taxon>Stenotrophomonas</taxon>
    </lineage>
</organism>
<proteinExistence type="predicted"/>
<accession>A0A0L8AB59</accession>
<comment type="caution">
    <text evidence="2">The sequence shown here is derived from an EMBL/GenBank/DDBJ whole genome shotgun (WGS) entry which is preliminary data.</text>
</comment>
<sequence>MRLHQGFPACAFAAVLAVAALAPVGTTMAAEVVEVQEECVPFRIAGNVFHQRCTSYVIYDDGTREVTGHYNRDENGMIYDP</sequence>
<feature type="signal peptide" evidence="1">
    <location>
        <begin position="1"/>
        <end position="29"/>
    </location>
</feature>
<name>A0A0L8AB59_9GAMM</name>